<dbReference type="InterPro" id="IPR055590">
    <property type="entry name" value="TscA"/>
</dbReference>
<organism evidence="1">
    <name type="scientific">Staphylococcus simulans</name>
    <dbReference type="NCBI Taxonomy" id="1286"/>
    <lineage>
        <taxon>Bacteria</taxon>
        <taxon>Bacillati</taxon>
        <taxon>Bacillota</taxon>
        <taxon>Bacilli</taxon>
        <taxon>Bacillales</taxon>
        <taxon>Staphylococcaceae</taxon>
        <taxon>Staphylococcus</taxon>
    </lineage>
</organism>
<evidence type="ECO:0000313" key="1">
    <source>
        <dbReference type="EMBL" id="VYU21048.1"/>
    </source>
</evidence>
<sequence>MNEQQTQVLDEIYNTLIAVSDDVATEYKHKIKDGVNEWYETVGREKHLESIIQWAVQQIENNFEIVEEN</sequence>
<dbReference type="AlphaFoldDB" id="A0A6N3D119"/>
<evidence type="ECO:0008006" key="2">
    <source>
        <dbReference type="Google" id="ProtNLM"/>
    </source>
</evidence>
<dbReference type="NCBIfam" id="NF047365">
    <property type="entry name" value="TscA"/>
    <property type="match status" value="1"/>
</dbReference>
<dbReference type="Pfam" id="PF23767">
    <property type="entry name" value="TscA"/>
    <property type="match status" value="1"/>
</dbReference>
<name>A0A6N3D119_STASI</name>
<proteinExistence type="predicted"/>
<gene>
    <name evidence="1" type="ORF">SSLFYP27_01674</name>
</gene>
<dbReference type="EMBL" id="CACRUO010000035">
    <property type="protein sequence ID" value="VYU21048.1"/>
    <property type="molecule type" value="Genomic_DNA"/>
</dbReference>
<dbReference type="RefSeq" id="WP_096754304.1">
    <property type="nucleotide sequence ID" value="NZ_CACRUO010000035.1"/>
</dbReference>
<protein>
    <recommendedName>
        <fullName evidence="2">Pathogenicity island protein</fullName>
    </recommendedName>
</protein>
<reference evidence="1" key="1">
    <citation type="submission" date="2019-11" db="EMBL/GenBank/DDBJ databases">
        <authorList>
            <person name="Feng L."/>
        </authorList>
    </citation>
    <scope>NUCLEOTIDE SEQUENCE</scope>
    <source>
        <strain evidence="1">SsimulansLFYP27</strain>
    </source>
</reference>
<accession>A0A6N3D119</accession>